<protein>
    <submittedName>
        <fullName evidence="1">Uncharacterized protein</fullName>
    </submittedName>
</protein>
<name>D7U2W2_VITVI</name>
<evidence type="ECO:0000313" key="1">
    <source>
        <dbReference type="EMBL" id="CBI37078.3"/>
    </source>
</evidence>
<dbReference type="HOGENOM" id="CLU_2417691_0_0_1"/>
<dbReference type="EMBL" id="FN596502">
    <property type="protein sequence ID" value="CBI37078.3"/>
    <property type="molecule type" value="Genomic_DNA"/>
</dbReference>
<evidence type="ECO:0000313" key="2">
    <source>
        <dbReference type="Proteomes" id="UP000009183"/>
    </source>
</evidence>
<reference evidence="2" key="1">
    <citation type="journal article" date="2007" name="Nature">
        <title>The grapevine genome sequence suggests ancestral hexaploidization in major angiosperm phyla.</title>
        <authorList>
            <consortium name="The French-Italian Public Consortium for Grapevine Genome Characterization."/>
            <person name="Jaillon O."/>
            <person name="Aury J.-M."/>
            <person name="Noel B."/>
            <person name="Policriti A."/>
            <person name="Clepet C."/>
            <person name="Casagrande A."/>
            <person name="Choisne N."/>
            <person name="Aubourg S."/>
            <person name="Vitulo N."/>
            <person name="Jubin C."/>
            <person name="Vezzi A."/>
            <person name="Legeai F."/>
            <person name="Hugueney P."/>
            <person name="Dasilva C."/>
            <person name="Horner D."/>
            <person name="Mica E."/>
            <person name="Jublot D."/>
            <person name="Poulain J."/>
            <person name="Bruyere C."/>
            <person name="Billault A."/>
            <person name="Segurens B."/>
            <person name="Gouyvenoux M."/>
            <person name="Ugarte E."/>
            <person name="Cattonaro F."/>
            <person name="Anthouard V."/>
            <person name="Vico V."/>
            <person name="Del Fabbro C."/>
            <person name="Alaux M."/>
            <person name="Di Gaspero G."/>
            <person name="Dumas V."/>
            <person name="Felice N."/>
            <person name="Paillard S."/>
            <person name="Juman I."/>
            <person name="Moroldo M."/>
            <person name="Scalabrin S."/>
            <person name="Canaguier A."/>
            <person name="Le Clainche I."/>
            <person name="Malacrida G."/>
            <person name="Durand E."/>
            <person name="Pesole G."/>
            <person name="Laucou V."/>
            <person name="Chatelet P."/>
            <person name="Merdinoglu D."/>
            <person name="Delledonne M."/>
            <person name="Pezzotti M."/>
            <person name="Lecharny A."/>
            <person name="Scarpelli C."/>
            <person name="Artiguenave F."/>
            <person name="Pe M.E."/>
            <person name="Valle G."/>
            <person name="Morgante M."/>
            <person name="Caboche M."/>
            <person name="Adam-Blondon A.-F."/>
            <person name="Weissenbach J."/>
            <person name="Quetier F."/>
            <person name="Wincker P."/>
        </authorList>
    </citation>
    <scope>NUCLEOTIDE SEQUENCE [LARGE SCALE GENOMIC DNA]</scope>
    <source>
        <strain evidence="2">cv. Pinot noir / PN40024</strain>
    </source>
</reference>
<gene>
    <name evidence="1" type="ordered locus">VIT_07s0005g02850</name>
</gene>
<sequence>MTYAPNIELLFLSNSPKLHELQLDLYSNLALNEPNKHAIAPNHLCNAYRKSSPINHNLRPLLAEVVKFSFPKFVSLHFLYIKNNKKFLSFYL</sequence>
<proteinExistence type="predicted"/>
<dbReference type="AlphaFoldDB" id="D7U2W2"/>
<keyword evidence="2" id="KW-1185">Reference proteome</keyword>
<organism evidence="1 2">
    <name type="scientific">Vitis vinifera</name>
    <name type="common">Grape</name>
    <dbReference type="NCBI Taxonomy" id="29760"/>
    <lineage>
        <taxon>Eukaryota</taxon>
        <taxon>Viridiplantae</taxon>
        <taxon>Streptophyta</taxon>
        <taxon>Embryophyta</taxon>
        <taxon>Tracheophyta</taxon>
        <taxon>Spermatophyta</taxon>
        <taxon>Magnoliopsida</taxon>
        <taxon>eudicotyledons</taxon>
        <taxon>Gunneridae</taxon>
        <taxon>Pentapetalae</taxon>
        <taxon>rosids</taxon>
        <taxon>Vitales</taxon>
        <taxon>Vitaceae</taxon>
        <taxon>Viteae</taxon>
        <taxon>Vitis</taxon>
    </lineage>
</organism>
<dbReference type="InParanoid" id="D7U2W2"/>
<accession>D7U2W2</accession>
<dbReference type="PaxDb" id="29760-VIT_07s0005g02850.t01"/>
<dbReference type="Proteomes" id="UP000009183">
    <property type="component" value="Chromosome 7"/>
</dbReference>